<dbReference type="EMBL" id="GISG01064664">
    <property type="protein sequence ID" value="MBA4628073.1"/>
    <property type="molecule type" value="Transcribed_RNA"/>
</dbReference>
<accession>A0A7C8YWV0</accession>
<dbReference type="PROSITE" id="PS51257">
    <property type="entry name" value="PROKAR_LIPOPROTEIN"/>
    <property type="match status" value="1"/>
</dbReference>
<sequence>MYTPKIYTTCLQCGLFGSCCMSAMWSLCKIRFQICTRLDFSYVHPQHPLLASMPWLLQTTRQQLLQGSIRRAGEVGGHETFHKSISNDGVMIEIHETHHNIPIKL</sequence>
<protein>
    <submittedName>
        <fullName evidence="1">Uncharacterized protein</fullName>
    </submittedName>
</protein>
<reference evidence="1" key="2">
    <citation type="submission" date="2020-07" db="EMBL/GenBank/DDBJ databases">
        <authorList>
            <person name="Vera ALvarez R."/>
            <person name="Arias-Moreno D.M."/>
            <person name="Jimenez-Jacinto V."/>
            <person name="Jimenez-Bremont J.F."/>
            <person name="Swaminathan K."/>
            <person name="Moose S.P."/>
            <person name="Guerrero-Gonzalez M.L."/>
            <person name="Marino-Ramirez L."/>
            <person name="Landsman D."/>
            <person name="Rodriguez-Kessler M."/>
            <person name="Delgado-Sanchez P."/>
        </authorList>
    </citation>
    <scope>NUCLEOTIDE SEQUENCE</scope>
    <source>
        <tissue evidence="1">Cladode</tissue>
    </source>
</reference>
<dbReference type="AlphaFoldDB" id="A0A7C8YWV0"/>
<name>A0A7C8YWV0_OPUST</name>
<evidence type="ECO:0000313" key="1">
    <source>
        <dbReference type="EMBL" id="MBA4628073.1"/>
    </source>
</evidence>
<reference evidence="1" key="1">
    <citation type="journal article" date="2013" name="J. Plant Res.">
        <title>Effect of fungi and light on seed germination of three Opuntia species from semiarid lands of central Mexico.</title>
        <authorList>
            <person name="Delgado-Sanchez P."/>
            <person name="Jimenez-Bremont J.F."/>
            <person name="Guerrero-Gonzalez Mde L."/>
            <person name="Flores J."/>
        </authorList>
    </citation>
    <scope>NUCLEOTIDE SEQUENCE</scope>
    <source>
        <tissue evidence="1">Cladode</tissue>
    </source>
</reference>
<organism evidence="1">
    <name type="scientific">Opuntia streptacantha</name>
    <name type="common">Prickly pear cactus</name>
    <name type="synonym">Opuntia cardona</name>
    <dbReference type="NCBI Taxonomy" id="393608"/>
    <lineage>
        <taxon>Eukaryota</taxon>
        <taxon>Viridiplantae</taxon>
        <taxon>Streptophyta</taxon>
        <taxon>Embryophyta</taxon>
        <taxon>Tracheophyta</taxon>
        <taxon>Spermatophyta</taxon>
        <taxon>Magnoliopsida</taxon>
        <taxon>eudicotyledons</taxon>
        <taxon>Gunneridae</taxon>
        <taxon>Pentapetalae</taxon>
        <taxon>Caryophyllales</taxon>
        <taxon>Cactineae</taxon>
        <taxon>Cactaceae</taxon>
        <taxon>Opuntioideae</taxon>
        <taxon>Opuntia</taxon>
    </lineage>
</organism>
<proteinExistence type="predicted"/>